<reference evidence="2 3" key="1">
    <citation type="submission" date="2021-09" db="EMBL/GenBank/DDBJ databases">
        <title>Whole genome sequence of Nocardioides sp. GBK3QG-3.</title>
        <authorList>
            <person name="Tuo L."/>
        </authorList>
    </citation>
    <scope>NUCLEOTIDE SEQUENCE [LARGE SCALE GENOMIC DNA]</scope>
    <source>
        <strain evidence="2 3">GBK3QG-3</strain>
    </source>
</reference>
<gene>
    <name evidence="2" type="ORF">K8U61_05015</name>
</gene>
<comment type="caution">
    <text evidence="2">The sequence shown here is derived from an EMBL/GenBank/DDBJ whole genome shotgun (WGS) entry which is preliminary data.</text>
</comment>
<dbReference type="Pfam" id="PF26096">
    <property type="entry name" value="DUF8033"/>
    <property type="match status" value="1"/>
</dbReference>
<keyword evidence="3" id="KW-1185">Reference proteome</keyword>
<sequence length="111" mass="11947">MPRIVRTTTGNAHQAIANLSPFATSGALSGRAPHGQHFGPWDSGRLPREHIESFQRATYAVFSYATPIAWVVDGAWVIPTTRYSLTTSRHQSAARHGAHLSGLDVTAQVAA</sequence>
<evidence type="ECO:0000313" key="3">
    <source>
        <dbReference type="Proteomes" id="UP000780875"/>
    </source>
</evidence>
<dbReference type="EMBL" id="JAIQZJ010000001">
    <property type="protein sequence ID" value="MBZ5737514.1"/>
    <property type="molecule type" value="Genomic_DNA"/>
</dbReference>
<dbReference type="Proteomes" id="UP000780875">
    <property type="component" value="Unassembled WGS sequence"/>
</dbReference>
<evidence type="ECO:0000313" key="2">
    <source>
        <dbReference type="EMBL" id="MBZ5737514.1"/>
    </source>
</evidence>
<evidence type="ECO:0000259" key="1">
    <source>
        <dbReference type="Pfam" id="PF26096"/>
    </source>
</evidence>
<feature type="domain" description="DUF8033" evidence="1">
    <location>
        <begin position="58"/>
        <end position="93"/>
    </location>
</feature>
<dbReference type="InterPro" id="IPR058346">
    <property type="entry name" value="DUF8033"/>
</dbReference>
<accession>A0ABS7U970</accession>
<organism evidence="2 3">
    <name type="scientific">Nocardioides mangrovi</name>
    <dbReference type="NCBI Taxonomy" id="2874580"/>
    <lineage>
        <taxon>Bacteria</taxon>
        <taxon>Bacillati</taxon>
        <taxon>Actinomycetota</taxon>
        <taxon>Actinomycetes</taxon>
        <taxon>Propionibacteriales</taxon>
        <taxon>Nocardioidaceae</taxon>
        <taxon>Nocardioides</taxon>
    </lineage>
</organism>
<name>A0ABS7U970_9ACTN</name>
<dbReference type="RefSeq" id="WP_224121863.1">
    <property type="nucleotide sequence ID" value="NZ_JAIQZJ010000001.1"/>
</dbReference>
<protein>
    <recommendedName>
        <fullName evidence="1">DUF8033 domain-containing protein</fullName>
    </recommendedName>
</protein>
<proteinExistence type="predicted"/>